<dbReference type="PROSITE" id="PS00598">
    <property type="entry name" value="CHROMO_1"/>
    <property type="match status" value="1"/>
</dbReference>
<dbReference type="PROSITE" id="PS50013">
    <property type="entry name" value="CHROMO_2"/>
    <property type="match status" value="1"/>
</dbReference>
<dbReference type="PANTHER" id="PTHR46148:SF54">
    <property type="entry name" value="RETROTRANSPOSON-LIKE PROTEIN"/>
    <property type="match status" value="1"/>
</dbReference>
<sequence length="504" mass="57506">MAEGHNTRYSHLAESLASVRETQEIQHQNQETLQQAVEGLTAQLQLVVANVETLVRNQGKQKEDAPYGLTSHMGNPLFEEHGSIQTRAIHLDFPKFDGEEPNGWIYRANHFFTYHQTNPHHRVLLASFHMEETLTRVRQTTTVEAYKTQFEVLSNQLKGLAEPYKLSCFLSGLREDIRFMVCMLNPSNLTMAFGMAKMQEENVTAFKAGTRMGSTPTRPLSNPPTLDTKALVPVQRLSPLQMTERRARGLCYNCDEKWGPGHKCKSARLFILECADSEEEEPATHSTPTTFRSSRLSFRWRGVYGYPPPPLLAHSLGTTAVQSVEDTLKSQDQILRLSRGNLHVAQERMKRFADLKRTEWNFDIGDWVYLRLQPYKQHSVVQRKNLKLSPRFYGPYQIVERIGHVAYRLDLPSTSLLHPVFHVSCLKRKLGAWNVLVTTIPPVVVGGGPQAEPEEILQQCLRKKKGRAVSELLVKWKGLGFKEASWVDFQKLQQDFPDLEGKVF</sequence>
<dbReference type="Gene3D" id="2.40.50.40">
    <property type="match status" value="1"/>
</dbReference>
<dbReference type="PANTHER" id="PTHR46148">
    <property type="entry name" value="CHROMO DOMAIN-CONTAINING PROTEIN"/>
    <property type="match status" value="1"/>
</dbReference>
<accession>A0A5J5BBM4</accession>
<dbReference type="SUPFAM" id="SSF54160">
    <property type="entry name" value="Chromo domain-like"/>
    <property type="match status" value="1"/>
</dbReference>
<name>A0A5J5BBM4_9ASTE</name>
<evidence type="ECO:0000313" key="4">
    <source>
        <dbReference type="Proteomes" id="UP000325577"/>
    </source>
</evidence>
<evidence type="ECO:0000313" key="3">
    <source>
        <dbReference type="EMBL" id="KAA8540064.1"/>
    </source>
</evidence>
<dbReference type="InterPro" id="IPR023779">
    <property type="entry name" value="Chromodomain_CS"/>
</dbReference>
<dbReference type="InterPro" id="IPR016197">
    <property type="entry name" value="Chromo-like_dom_sf"/>
</dbReference>
<organism evidence="3 4">
    <name type="scientific">Nyssa sinensis</name>
    <dbReference type="NCBI Taxonomy" id="561372"/>
    <lineage>
        <taxon>Eukaryota</taxon>
        <taxon>Viridiplantae</taxon>
        <taxon>Streptophyta</taxon>
        <taxon>Embryophyta</taxon>
        <taxon>Tracheophyta</taxon>
        <taxon>Spermatophyta</taxon>
        <taxon>Magnoliopsida</taxon>
        <taxon>eudicotyledons</taxon>
        <taxon>Gunneridae</taxon>
        <taxon>Pentapetalae</taxon>
        <taxon>asterids</taxon>
        <taxon>Cornales</taxon>
        <taxon>Nyssaceae</taxon>
        <taxon>Nyssa</taxon>
    </lineage>
</organism>
<evidence type="ECO:0000256" key="1">
    <source>
        <dbReference type="ARBA" id="ARBA00023242"/>
    </source>
</evidence>
<dbReference type="AlphaFoldDB" id="A0A5J5BBM4"/>
<evidence type="ECO:0000259" key="2">
    <source>
        <dbReference type="PROSITE" id="PS50013"/>
    </source>
</evidence>
<keyword evidence="1" id="KW-0539">Nucleus</keyword>
<keyword evidence="4" id="KW-1185">Reference proteome</keyword>
<dbReference type="OrthoDB" id="1749531at2759"/>
<dbReference type="EMBL" id="CM018037">
    <property type="protein sequence ID" value="KAA8540064.1"/>
    <property type="molecule type" value="Genomic_DNA"/>
</dbReference>
<gene>
    <name evidence="3" type="ORF">F0562_026756</name>
</gene>
<dbReference type="Pfam" id="PF24626">
    <property type="entry name" value="SH3_Tf2-1"/>
    <property type="match status" value="1"/>
</dbReference>
<proteinExistence type="predicted"/>
<reference evidence="3 4" key="1">
    <citation type="submission" date="2019-09" db="EMBL/GenBank/DDBJ databases">
        <title>A chromosome-level genome assembly of the Chinese tupelo Nyssa sinensis.</title>
        <authorList>
            <person name="Yang X."/>
            <person name="Kang M."/>
            <person name="Yang Y."/>
            <person name="Xiong H."/>
            <person name="Wang M."/>
            <person name="Zhang Z."/>
            <person name="Wang Z."/>
            <person name="Wu H."/>
            <person name="Ma T."/>
            <person name="Liu J."/>
            <person name="Xi Z."/>
        </authorList>
    </citation>
    <scope>NUCLEOTIDE SEQUENCE [LARGE SCALE GENOMIC DNA]</scope>
    <source>
        <strain evidence="3">J267</strain>
        <tissue evidence="3">Leaf</tissue>
    </source>
</reference>
<dbReference type="Proteomes" id="UP000325577">
    <property type="component" value="Linkage Group LG14"/>
</dbReference>
<feature type="domain" description="Chromo" evidence="2">
    <location>
        <begin position="451"/>
        <end position="504"/>
    </location>
</feature>
<dbReference type="GO" id="GO:0005634">
    <property type="term" value="C:nucleus"/>
    <property type="evidence" value="ECO:0007669"/>
    <property type="project" value="UniProtKB-SubCell"/>
</dbReference>
<dbReference type="InterPro" id="IPR056924">
    <property type="entry name" value="SH3_Tf2-1"/>
</dbReference>
<dbReference type="InterPro" id="IPR000953">
    <property type="entry name" value="Chromo/chromo_shadow_dom"/>
</dbReference>
<protein>
    <recommendedName>
        <fullName evidence="2">Chromo domain-containing protein</fullName>
    </recommendedName>
</protein>